<dbReference type="Proteomes" id="UP000477782">
    <property type="component" value="Unassembled WGS sequence"/>
</dbReference>
<dbReference type="EMBL" id="JAAIVJ010000009">
    <property type="protein sequence ID" value="NEY91498.1"/>
    <property type="molecule type" value="Genomic_DNA"/>
</dbReference>
<keyword evidence="3" id="KW-1185">Reference proteome</keyword>
<protein>
    <recommendedName>
        <fullName evidence="4">DUF2946 domain-containing protein</fullName>
    </recommendedName>
</protein>
<gene>
    <name evidence="2" type="ORF">G4Z14_14425</name>
</gene>
<keyword evidence="1" id="KW-0732">Signal</keyword>
<evidence type="ECO:0008006" key="4">
    <source>
        <dbReference type="Google" id="ProtNLM"/>
    </source>
</evidence>
<sequence length="115" mass="11674">MRMFAALLLSLVLAVASVSMAVARGQAPMGGTMELCSEGGAVTVMMDASGAPVPMAPHLCPDCLSAATALDLTVPLVLAAPDRIARPVAHAPLHTARHVATPLTFHARGPPPCSV</sequence>
<evidence type="ECO:0000313" key="2">
    <source>
        <dbReference type="EMBL" id="NEY91498.1"/>
    </source>
</evidence>
<evidence type="ECO:0000313" key="3">
    <source>
        <dbReference type="Proteomes" id="UP000477782"/>
    </source>
</evidence>
<reference evidence="2 3" key="1">
    <citation type="submission" date="2020-02" db="EMBL/GenBank/DDBJ databases">
        <authorList>
            <person name="Chen W.-M."/>
        </authorList>
    </citation>
    <scope>NUCLEOTIDE SEQUENCE [LARGE SCALE GENOMIC DNA]</scope>
    <source>
        <strain evidence="2 3">KMS-5</strain>
    </source>
</reference>
<dbReference type="AlphaFoldDB" id="A0A6M0QVH7"/>
<feature type="signal peptide" evidence="1">
    <location>
        <begin position="1"/>
        <end position="21"/>
    </location>
</feature>
<feature type="chain" id="PRO_5026711330" description="DUF2946 domain-containing protein" evidence="1">
    <location>
        <begin position="22"/>
        <end position="115"/>
    </location>
</feature>
<organism evidence="2 3">
    <name type="scientific">Tabrizicola oligotrophica</name>
    <dbReference type="NCBI Taxonomy" id="2710650"/>
    <lineage>
        <taxon>Bacteria</taxon>
        <taxon>Pseudomonadati</taxon>
        <taxon>Pseudomonadota</taxon>
        <taxon>Alphaproteobacteria</taxon>
        <taxon>Rhodobacterales</taxon>
        <taxon>Paracoccaceae</taxon>
        <taxon>Tabrizicola</taxon>
    </lineage>
</organism>
<dbReference type="Pfam" id="PF11162">
    <property type="entry name" value="DUF2946"/>
    <property type="match status" value="1"/>
</dbReference>
<accession>A0A6M0QVH7</accession>
<name>A0A6M0QVH7_9RHOB</name>
<dbReference type="RefSeq" id="WP_164626952.1">
    <property type="nucleotide sequence ID" value="NZ_JAAIVJ010000009.1"/>
</dbReference>
<dbReference type="InterPro" id="IPR021333">
    <property type="entry name" value="DUF2946"/>
</dbReference>
<evidence type="ECO:0000256" key="1">
    <source>
        <dbReference type="SAM" id="SignalP"/>
    </source>
</evidence>
<proteinExistence type="predicted"/>
<comment type="caution">
    <text evidence="2">The sequence shown here is derived from an EMBL/GenBank/DDBJ whole genome shotgun (WGS) entry which is preliminary data.</text>
</comment>